<organism evidence="3">
    <name type="scientific">Nippostrongylus brasiliensis</name>
    <name type="common">Rat hookworm</name>
    <dbReference type="NCBI Taxonomy" id="27835"/>
    <lineage>
        <taxon>Eukaryota</taxon>
        <taxon>Metazoa</taxon>
        <taxon>Ecdysozoa</taxon>
        <taxon>Nematoda</taxon>
        <taxon>Chromadorea</taxon>
        <taxon>Rhabditida</taxon>
        <taxon>Rhabditina</taxon>
        <taxon>Rhabditomorpha</taxon>
        <taxon>Strongyloidea</taxon>
        <taxon>Heligmosomidae</taxon>
        <taxon>Nippostrongylus</taxon>
    </lineage>
</organism>
<reference evidence="3" key="1">
    <citation type="submission" date="2017-02" db="UniProtKB">
        <authorList>
            <consortium name="WormBaseParasite"/>
        </authorList>
    </citation>
    <scope>IDENTIFICATION</scope>
</reference>
<reference evidence="1 2" key="2">
    <citation type="submission" date="2018-11" db="EMBL/GenBank/DDBJ databases">
        <authorList>
            <consortium name="Pathogen Informatics"/>
        </authorList>
    </citation>
    <scope>NUCLEOTIDE SEQUENCE [LARGE SCALE GENOMIC DNA]</scope>
</reference>
<proteinExistence type="predicted"/>
<evidence type="ECO:0000313" key="3">
    <source>
        <dbReference type="WBParaSite" id="NBR_0001189501-mRNA-1"/>
    </source>
</evidence>
<protein>
    <submittedName>
        <fullName evidence="3">Transposase</fullName>
    </submittedName>
</protein>
<dbReference type="Proteomes" id="UP000271162">
    <property type="component" value="Unassembled WGS sequence"/>
</dbReference>
<dbReference type="EMBL" id="UYSL01020625">
    <property type="protein sequence ID" value="VDL75485.1"/>
    <property type="molecule type" value="Genomic_DNA"/>
</dbReference>
<evidence type="ECO:0000313" key="2">
    <source>
        <dbReference type="Proteomes" id="UP000271162"/>
    </source>
</evidence>
<dbReference type="AlphaFoldDB" id="A0A0N4Y6Z3"/>
<accession>A0A0N4Y6Z3</accession>
<gene>
    <name evidence="1" type="ORF">NBR_LOCUS11896</name>
</gene>
<evidence type="ECO:0000313" key="1">
    <source>
        <dbReference type="EMBL" id="VDL75485.1"/>
    </source>
</evidence>
<sequence length="143" mass="15942">MTNKRVRNALAHSWELITDKGPKKCMLMAMPNGFGTRTDYPTIRQRHKDQREATTIERSCKDIGVCVFLTPTSEKPYCSPDWQSCAMAATATARVGGDLVALVHAANRYVVKMGRVCTTPSSSREYASAMRHNGLTLYAPYRP</sequence>
<name>A0A0N4Y6Z3_NIPBR</name>
<keyword evidence="2" id="KW-1185">Reference proteome</keyword>
<dbReference type="WBParaSite" id="NBR_0001189501-mRNA-1">
    <property type="protein sequence ID" value="NBR_0001189501-mRNA-1"/>
    <property type="gene ID" value="NBR_0001189501"/>
</dbReference>